<dbReference type="EMBL" id="GBRH01177120">
    <property type="protein sequence ID" value="JAE20776.1"/>
    <property type="molecule type" value="Transcribed_RNA"/>
</dbReference>
<dbReference type="AlphaFoldDB" id="A0A0A9GDZ0"/>
<name>A0A0A9GDZ0_ARUDO</name>
<sequence>MLVRTVICPVLKYMVCLDFGPTTDVCSCILCTHFIMIWIFINTLFCAVSKIHRSPNKRA</sequence>
<keyword evidence="1" id="KW-0472">Membrane</keyword>
<feature type="transmembrane region" description="Helical" evidence="1">
    <location>
        <begin position="27"/>
        <end position="48"/>
    </location>
</feature>
<proteinExistence type="predicted"/>
<organism evidence="2">
    <name type="scientific">Arundo donax</name>
    <name type="common">Giant reed</name>
    <name type="synonym">Donax arundinaceus</name>
    <dbReference type="NCBI Taxonomy" id="35708"/>
    <lineage>
        <taxon>Eukaryota</taxon>
        <taxon>Viridiplantae</taxon>
        <taxon>Streptophyta</taxon>
        <taxon>Embryophyta</taxon>
        <taxon>Tracheophyta</taxon>
        <taxon>Spermatophyta</taxon>
        <taxon>Magnoliopsida</taxon>
        <taxon>Liliopsida</taxon>
        <taxon>Poales</taxon>
        <taxon>Poaceae</taxon>
        <taxon>PACMAD clade</taxon>
        <taxon>Arundinoideae</taxon>
        <taxon>Arundineae</taxon>
        <taxon>Arundo</taxon>
    </lineage>
</organism>
<protein>
    <submittedName>
        <fullName evidence="2">Uncharacterized protein</fullName>
    </submittedName>
</protein>
<accession>A0A0A9GDZ0</accession>
<keyword evidence="1" id="KW-0812">Transmembrane</keyword>
<evidence type="ECO:0000313" key="2">
    <source>
        <dbReference type="EMBL" id="JAE20776.1"/>
    </source>
</evidence>
<reference evidence="2" key="2">
    <citation type="journal article" date="2015" name="Data Brief">
        <title>Shoot transcriptome of the giant reed, Arundo donax.</title>
        <authorList>
            <person name="Barrero R.A."/>
            <person name="Guerrero F.D."/>
            <person name="Moolhuijzen P."/>
            <person name="Goolsby J.A."/>
            <person name="Tidwell J."/>
            <person name="Bellgard S.E."/>
            <person name="Bellgard M.I."/>
        </authorList>
    </citation>
    <scope>NUCLEOTIDE SEQUENCE</scope>
    <source>
        <tissue evidence="2">Shoot tissue taken approximately 20 cm above the soil surface</tissue>
    </source>
</reference>
<keyword evidence="1" id="KW-1133">Transmembrane helix</keyword>
<reference evidence="2" key="1">
    <citation type="submission" date="2014-09" db="EMBL/GenBank/DDBJ databases">
        <authorList>
            <person name="Magalhaes I.L.F."/>
            <person name="Oliveira U."/>
            <person name="Santos F.R."/>
            <person name="Vidigal T.H.D.A."/>
            <person name="Brescovit A.D."/>
            <person name="Santos A.J."/>
        </authorList>
    </citation>
    <scope>NUCLEOTIDE SEQUENCE</scope>
    <source>
        <tissue evidence="2">Shoot tissue taken approximately 20 cm above the soil surface</tissue>
    </source>
</reference>
<evidence type="ECO:0000256" key="1">
    <source>
        <dbReference type="SAM" id="Phobius"/>
    </source>
</evidence>